<reference evidence="2 3" key="1">
    <citation type="journal article" date="2005" name="Int. J. Syst. Evol. Microbiol.">
        <title>Nitrincola lacisaponensis gen. nov., sp. nov., a novel alkaliphilic bacterium isolated from an alkaline, saline lake.</title>
        <authorList>
            <person name="Dimitriu P.A."/>
            <person name="Shukla S.K."/>
            <person name="Conradt J."/>
            <person name="Marquez M.C."/>
            <person name="Ventosa A."/>
            <person name="Maglia A."/>
            <person name="Peyton B.M."/>
            <person name="Pinkart H.C."/>
            <person name="Mormile M.R."/>
        </authorList>
    </citation>
    <scope>NUCLEOTIDE SEQUENCE [LARGE SCALE GENOMIC DNA]</scope>
    <source>
        <strain evidence="2 3">4CA</strain>
    </source>
</reference>
<sequence length="270" mass="30418">MKQTNPRTHWRWLYCCLLLVQAFTASAEARLPVAQRIVSLDLCMDWMLVYHLNSTSVAALSPLYQRYPLPIQPVDWPVHDGSLEQIFSLQPDLVLVGEYNAPMLRSRLQRLGLPVQVVQLPRSLAEVVDYEQQLLALLGLPKAQSSLTPVLLAAEPGAPRLLLLGANGIGTGRGTFEDQILVQAGWQNYLTESGYLRLDLEQLVNDPPDALLWAAPGSAALANRFAEHPALLQRIPVARWLTTDYWRWQCPGPWTWELIEQLKQAREALD</sequence>
<keyword evidence="3" id="KW-1185">Reference proteome</keyword>
<protein>
    <submittedName>
        <fullName evidence="2">Vitamin B12 ABC transporter, B12-binding component BtuF</fullName>
    </submittedName>
</protein>
<dbReference type="EMBL" id="JMSZ01000016">
    <property type="protein sequence ID" value="KDE40796.1"/>
    <property type="molecule type" value="Genomic_DNA"/>
</dbReference>
<organism evidence="2 3">
    <name type="scientific">Nitrincola lacisaponensis</name>
    <dbReference type="NCBI Taxonomy" id="267850"/>
    <lineage>
        <taxon>Bacteria</taxon>
        <taxon>Pseudomonadati</taxon>
        <taxon>Pseudomonadota</taxon>
        <taxon>Gammaproteobacteria</taxon>
        <taxon>Oceanospirillales</taxon>
        <taxon>Oceanospirillaceae</taxon>
        <taxon>Nitrincola</taxon>
    </lineage>
</organism>
<evidence type="ECO:0000313" key="2">
    <source>
        <dbReference type="EMBL" id="KDE40796.1"/>
    </source>
</evidence>
<comment type="caution">
    <text evidence="2">The sequence shown here is derived from an EMBL/GenBank/DDBJ whole genome shotgun (WGS) entry which is preliminary data.</text>
</comment>
<keyword evidence="1" id="KW-0732">Signal</keyword>
<accession>A0A063Y7R1</accession>
<evidence type="ECO:0000313" key="3">
    <source>
        <dbReference type="Proteomes" id="UP000027318"/>
    </source>
</evidence>
<evidence type="ECO:0000256" key="1">
    <source>
        <dbReference type="SAM" id="SignalP"/>
    </source>
</evidence>
<dbReference type="OrthoDB" id="6823185at2"/>
<dbReference type="SUPFAM" id="SSF53807">
    <property type="entry name" value="Helical backbone' metal receptor"/>
    <property type="match status" value="1"/>
</dbReference>
<dbReference type="Proteomes" id="UP000027318">
    <property type="component" value="Unassembled WGS sequence"/>
</dbReference>
<dbReference type="STRING" id="267850.ADINL_1388"/>
<dbReference type="RefSeq" id="WP_051632617.1">
    <property type="nucleotide sequence ID" value="NZ_JMSZ01000016.1"/>
</dbReference>
<feature type="chain" id="PRO_5001620204" evidence="1">
    <location>
        <begin position="28"/>
        <end position="270"/>
    </location>
</feature>
<proteinExistence type="predicted"/>
<feature type="signal peptide" evidence="1">
    <location>
        <begin position="1"/>
        <end position="27"/>
    </location>
</feature>
<name>A0A063Y7R1_9GAMM</name>
<dbReference type="AlphaFoldDB" id="A0A063Y7R1"/>
<dbReference type="Gene3D" id="3.40.50.1980">
    <property type="entry name" value="Nitrogenase molybdenum iron protein domain"/>
    <property type="match status" value="2"/>
</dbReference>
<gene>
    <name evidence="2" type="ORF">ADINL_1388</name>
</gene>